<keyword evidence="5" id="KW-0804">Transcription</keyword>
<proteinExistence type="predicted"/>
<dbReference type="STRING" id="4846.A0A367JMF8"/>
<keyword evidence="6" id="KW-0539">Nucleus</keyword>
<dbReference type="AlphaFoldDB" id="A0A367JMF8"/>
<keyword evidence="1" id="KW-0479">Metal-binding</keyword>
<evidence type="ECO:0000256" key="2">
    <source>
        <dbReference type="ARBA" id="ARBA00022833"/>
    </source>
</evidence>
<dbReference type="PANTHER" id="PTHR31313">
    <property type="entry name" value="TY1 ENHANCER ACTIVATOR"/>
    <property type="match status" value="1"/>
</dbReference>
<organism evidence="8 9">
    <name type="scientific">Rhizopus stolonifer</name>
    <name type="common">Rhizopus nigricans</name>
    <dbReference type="NCBI Taxonomy" id="4846"/>
    <lineage>
        <taxon>Eukaryota</taxon>
        <taxon>Fungi</taxon>
        <taxon>Fungi incertae sedis</taxon>
        <taxon>Mucoromycota</taxon>
        <taxon>Mucoromycotina</taxon>
        <taxon>Mucoromycetes</taxon>
        <taxon>Mucorales</taxon>
        <taxon>Mucorineae</taxon>
        <taxon>Rhizopodaceae</taxon>
        <taxon>Rhizopus</taxon>
    </lineage>
</organism>
<comment type="caution">
    <text evidence="8">The sequence shown here is derived from an EMBL/GenBank/DDBJ whole genome shotgun (WGS) entry which is preliminary data.</text>
</comment>
<name>A0A367JMF8_RHIST</name>
<dbReference type="Proteomes" id="UP000253551">
    <property type="component" value="Unassembled WGS sequence"/>
</dbReference>
<dbReference type="Pfam" id="PF04082">
    <property type="entry name" value="Fungal_trans"/>
    <property type="match status" value="1"/>
</dbReference>
<evidence type="ECO:0000313" key="8">
    <source>
        <dbReference type="EMBL" id="RCH91116.1"/>
    </source>
</evidence>
<dbReference type="InterPro" id="IPR007219">
    <property type="entry name" value="XnlR_reg_dom"/>
</dbReference>
<protein>
    <recommendedName>
        <fullName evidence="7">Xylanolytic transcriptional activator regulatory domain-containing protein</fullName>
    </recommendedName>
</protein>
<dbReference type="PANTHER" id="PTHR31313:SF81">
    <property type="entry name" value="TY1 ENHANCER ACTIVATOR"/>
    <property type="match status" value="1"/>
</dbReference>
<dbReference type="SMART" id="SM00906">
    <property type="entry name" value="Fungal_trans"/>
    <property type="match status" value="1"/>
</dbReference>
<evidence type="ECO:0000256" key="3">
    <source>
        <dbReference type="ARBA" id="ARBA00023015"/>
    </source>
</evidence>
<keyword evidence="2" id="KW-0862">Zinc</keyword>
<dbReference type="CDD" id="cd12148">
    <property type="entry name" value="fungal_TF_MHR"/>
    <property type="match status" value="1"/>
</dbReference>
<evidence type="ECO:0000256" key="4">
    <source>
        <dbReference type="ARBA" id="ARBA00023125"/>
    </source>
</evidence>
<dbReference type="GO" id="GO:0003677">
    <property type="term" value="F:DNA binding"/>
    <property type="evidence" value="ECO:0007669"/>
    <property type="project" value="UniProtKB-KW"/>
</dbReference>
<dbReference type="OrthoDB" id="2406834at2759"/>
<dbReference type="GO" id="GO:0008270">
    <property type="term" value="F:zinc ion binding"/>
    <property type="evidence" value="ECO:0007669"/>
    <property type="project" value="InterPro"/>
</dbReference>
<feature type="domain" description="Xylanolytic transcriptional activator regulatory" evidence="7">
    <location>
        <begin position="161"/>
        <end position="234"/>
    </location>
</feature>
<dbReference type="InterPro" id="IPR051615">
    <property type="entry name" value="Transcr_Regulatory_Elem"/>
</dbReference>
<accession>A0A367JMF8</accession>
<keyword evidence="4" id="KW-0238">DNA-binding</keyword>
<keyword evidence="9" id="KW-1185">Reference proteome</keyword>
<evidence type="ECO:0000313" key="9">
    <source>
        <dbReference type="Proteomes" id="UP000253551"/>
    </source>
</evidence>
<evidence type="ECO:0000256" key="5">
    <source>
        <dbReference type="ARBA" id="ARBA00023163"/>
    </source>
</evidence>
<reference evidence="8 9" key="1">
    <citation type="journal article" date="2018" name="G3 (Bethesda)">
        <title>Phylogenetic and Phylogenomic Definition of Rhizopus Species.</title>
        <authorList>
            <person name="Gryganskyi A.P."/>
            <person name="Golan J."/>
            <person name="Dolatabadi S."/>
            <person name="Mondo S."/>
            <person name="Robb S."/>
            <person name="Idnurm A."/>
            <person name="Muszewska A."/>
            <person name="Steczkiewicz K."/>
            <person name="Masonjones S."/>
            <person name="Liao H.L."/>
            <person name="Gajdeczka M.T."/>
            <person name="Anike F."/>
            <person name="Vuek A."/>
            <person name="Anishchenko I.M."/>
            <person name="Voigt K."/>
            <person name="de Hoog G.S."/>
            <person name="Smith M.E."/>
            <person name="Heitman J."/>
            <person name="Vilgalys R."/>
            <person name="Stajich J.E."/>
        </authorList>
    </citation>
    <scope>NUCLEOTIDE SEQUENCE [LARGE SCALE GENOMIC DNA]</scope>
    <source>
        <strain evidence="8 9">LSU 92-RS-03</strain>
    </source>
</reference>
<dbReference type="EMBL" id="PJQM01003043">
    <property type="protein sequence ID" value="RCH91116.1"/>
    <property type="molecule type" value="Genomic_DNA"/>
</dbReference>
<gene>
    <name evidence="8" type="ORF">CU098_008467</name>
</gene>
<evidence type="ECO:0000259" key="7">
    <source>
        <dbReference type="SMART" id="SM00906"/>
    </source>
</evidence>
<evidence type="ECO:0000256" key="6">
    <source>
        <dbReference type="ARBA" id="ARBA00023242"/>
    </source>
</evidence>
<evidence type="ECO:0000256" key="1">
    <source>
        <dbReference type="ARBA" id="ARBA00022723"/>
    </source>
</evidence>
<keyword evidence="3" id="KW-0805">Transcription regulation</keyword>
<dbReference type="GO" id="GO:0006351">
    <property type="term" value="P:DNA-templated transcription"/>
    <property type="evidence" value="ECO:0007669"/>
    <property type="project" value="InterPro"/>
</dbReference>
<sequence length="548" mass="62456">MIEQLTNGLVQLSLNNESLTNLDNGTVTPWRSYGEFVHWIPEPQLPNYYSTPIDMPPRPTQEHLINVFFNKCHHLLPILSRSTFYEQLKIKGALITPLLLNAMYAHAVKYSDQSTQGDVFYQRARRLLDDFLDVPRISTVIALIYMALYESNQSRQRSSRAWMYSGMAIRMCFELGLHTCNYSSQMSQCDIELRKRILWACFVMDKLESCTTERPWMLKSKDISIDLPNPLPEDTTQERLVLEAFNQLCRLMMLVETVIRFFTYDVSELKVWTMSEEGQIVQFLDTLHRWRETLPVELRWTGEGVPVLAAIANLHLISYDFELSLIMCCRQEEQLYHDRRRILASTITHMVSLTIQNSQLMYNPAFSAFSGVFAALTHVVDFNSSEPEIAERAKIQFRKCLVDIRLLAEKISMPDLRNFSRLIDLTLQPKHNFSQQEAYNSAFSVINDLCHNENQVPSLDAFAGRQDALENPQYMLPNPFTLDNCYGQASGHSSPSGSVAAMAAAAAAVGAVGTPGSTSRSSTKSIEPADYTFELISVADEWAQSLLY</sequence>